<proteinExistence type="predicted"/>
<name>A0A9Q0H333_9MAGN</name>
<evidence type="ECO:0000313" key="2">
    <source>
        <dbReference type="Proteomes" id="UP001141806"/>
    </source>
</evidence>
<reference evidence="1" key="1">
    <citation type="journal article" date="2023" name="Plant J.">
        <title>The genome of the king protea, Protea cynaroides.</title>
        <authorList>
            <person name="Chang J."/>
            <person name="Duong T.A."/>
            <person name="Schoeman C."/>
            <person name="Ma X."/>
            <person name="Roodt D."/>
            <person name="Barker N."/>
            <person name="Li Z."/>
            <person name="Van de Peer Y."/>
            <person name="Mizrachi E."/>
        </authorList>
    </citation>
    <scope>NUCLEOTIDE SEQUENCE</scope>
    <source>
        <tissue evidence="1">Young leaves</tissue>
    </source>
</reference>
<comment type="caution">
    <text evidence="1">The sequence shown here is derived from an EMBL/GenBank/DDBJ whole genome shotgun (WGS) entry which is preliminary data.</text>
</comment>
<dbReference type="Proteomes" id="UP001141806">
    <property type="component" value="Unassembled WGS sequence"/>
</dbReference>
<keyword evidence="2" id="KW-1185">Reference proteome</keyword>
<dbReference type="OrthoDB" id="671439at2759"/>
<dbReference type="Pfam" id="PF02458">
    <property type="entry name" value="Transferase"/>
    <property type="match status" value="1"/>
</dbReference>
<dbReference type="AlphaFoldDB" id="A0A9Q0H333"/>
<organism evidence="1 2">
    <name type="scientific">Protea cynaroides</name>
    <dbReference type="NCBI Taxonomy" id="273540"/>
    <lineage>
        <taxon>Eukaryota</taxon>
        <taxon>Viridiplantae</taxon>
        <taxon>Streptophyta</taxon>
        <taxon>Embryophyta</taxon>
        <taxon>Tracheophyta</taxon>
        <taxon>Spermatophyta</taxon>
        <taxon>Magnoliopsida</taxon>
        <taxon>Proteales</taxon>
        <taxon>Proteaceae</taxon>
        <taxon>Protea</taxon>
    </lineage>
</organism>
<dbReference type="Gene3D" id="3.30.559.10">
    <property type="entry name" value="Chloramphenicol acetyltransferase-like domain"/>
    <property type="match status" value="2"/>
</dbReference>
<accession>A0A9Q0H333</accession>
<gene>
    <name evidence="1" type="ORF">NE237_026083</name>
</gene>
<dbReference type="InterPro" id="IPR023213">
    <property type="entry name" value="CAT-like_dom_sf"/>
</dbReference>
<evidence type="ECO:0000313" key="1">
    <source>
        <dbReference type="EMBL" id="KAJ4958972.1"/>
    </source>
</evidence>
<sequence length="197" mass="22065">MTKRLRKDEADDRPEINGNGDGALFFVVAETSSNIDDLGDFTPTSMELKRLFPPVPAIDYTRDITLDPLLLLLVSTGMTLHHYVVHGFDLDIPPFIDLTILRAGDPPTPTFEPIEYHLPPSMKTLNKPQNPKRILTPPPSIAMLKKITREQYNIIKAKSGEKEEGGSTVNYNSYEVLTGNIWRCSCKARGLPDDQET</sequence>
<dbReference type="EMBL" id="JAMYWD010000010">
    <property type="protein sequence ID" value="KAJ4958972.1"/>
    <property type="molecule type" value="Genomic_DNA"/>
</dbReference>
<protein>
    <submittedName>
        <fullName evidence="1">Uncharacterized protein</fullName>
    </submittedName>
</protein>